<evidence type="ECO:0000313" key="2">
    <source>
        <dbReference type="EMBL" id="MBM3222780.1"/>
    </source>
</evidence>
<dbReference type="InterPro" id="IPR050934">
    <property type="entry name" value="ITIH"/>
</dbReference>
<protein>
    <submittedName>
        <fullName evidence="2">VWA domain-containing protein</fullName>
    </submittedName>
</protein>
<dbReference type="SUPFAM" id="SSF53850">
    <property type="entry name" value="Periplasmic binding protein-like II"/>
    <property type="match status" value="1"/>
</dbReference>
<name>A0A938B2G5_UNCTE</name>
<dbReference type="EMBL" id="VGLS01000054">
    <property type="protein sequence ID" value="MBM3222780.1"/>
    <property type="molecule type" value="Genomic_DNA"/>
</dbReference>
<dbReference type="PANTHER" id="PTHR10338">
    <property type="entry name" value="INTER-ALPHA-TRYPSIN INHIBITOR HEAVY CHAIN FAMILY MEMBER"/>
    <property type="match status" value="1"/>
</dbReference>
<dbReference type="SUPFAM" id="SSF53300">
    <property type="entry name" value="vWA-like"/>
    <property type="match status" value="1"/>
</dbReference>
<gene>
    <name evidence="2" type="ORF">FJZ47_03110</name>
</gene>
<evidence type="ECO:0000259" key="1">
    <source>
        <dbReference type="PROSITE" id="PS50234"/>
    </source>
</evidence>
<dbReference type="InterPro" id="IPR002035">
    <property type="entry name" value="VWF_A"/>
</dbReference>
<comment type="caution">
    <text evidence="2">The sequence shown here is derived from an EMBL/GenBank/DDBJ whole genome shotgun (WGS) entry which is preliminary data.</text>
</comment>
<reference evidence="2" key="1">
    <citation type="submission" date="2019-03" db="EMBL/GenBank/DDBJ databases">
        <title>Lake Tanganyika Metagenome-Assembled Genomes (MAGs).</title>
        <authorList>
            <person name="Tran P."/>
        </authorList>
    </citation>
    <scope>NUCLEOTIDE SEQUENCE</scope>
    <source>
        <strain evidence="2">K_DeepCast_65m_m2_066</strain>
    </source>
</reference>
<feature type="domain" description="VWFA" evidence="1">
    <location>
        <begin position="392"/>
        <end position="540"/>
    </location>
</feature>
<accession>A0A938B2G5</accession>
<dbReference type="Pfam" id="PF13531">
    <property type="entry name" value="SBP_bac_11"/>
    <property type="match status" value="1"/>
</dbReference>
<dbReference type="PANTHER" id="PTHR10338:SF108">
    <property type="entry name" value="INTER-ALPHA-TRYPSIN INHIBITOR HEAVY CHAIN H4-LIKE PROTEIN"/>
    <property type="match status" value="1"/>
</dbReference>
<proteinExistence type="predicted"/>
<dbReference type="Gene3D" id="3.40.50.410">
    <property type="entry name" value="von Willebrand factor, type A domain"/>
    <property type="match status" value="1"/>
</dbReference>
<dbReference type="PROSITE" id="PS50234">
    <property type="entry name" value="VWFA"/>
    <property type="match status" value="1"/>
</dbReference>
<dbReference type="Proteomes" id="UP000712673">
    <property type="component" value="Unassembled WGS sequence"/>
</dbReference>
<sequence>MMHRSKIVVLALVLVGVGAGVLVWQRQTPGGLTYAQAVGHLDTLVQQVKWSEQPATRKAPVTLENAAEMQDTLPDISKFPLVVDPPVAAGEIAVEIFASVEKSGQGAEGWIVEVANDFNRQALRLGNGQVAKVKIRAIASGEGYQFIASRKYLPDAYSPSNSLWITMLSARGISLHRITDRLLGNTAGIVMKQRVHKTLQEKYGTVGVRQVIDAVTQGSIAMGYTDPFVSSTGLNFLVTVLATFADGDSARLLADDVVSAFTAFQRGVPFVALTTPQMRDSVQRDGSLDAFVMERAIFAKAPVFQSGYVFIPFGIRHDGPLYVIGAPSAEKREVLQQFAQFASQPPAQKLAAEYGFNQLADYTPVFQTPSGELLREAQQVWKRKKDAGRPIVAVFVGDVSGSMNGVPLRNLKRALLAGSQFITPENAIGLVVFNQEVRQLLPISQFTLNHRALFTAAVQDMSAGGGTAMYDGITIGLKMLVAAKVKQPDCKPLLIVLTDGETNNGLSFEKVRAVITGLKIPIYTIGYNAKLDVLRQISAMNEAASLHADEGDIAYKIGALLNAEM</sequence>
<organism evidence="2 3">
    <name type="scientific">Tectimicrobiota bacterium</name>
    <dbReference type="NCBI Taxonomy" id="2528274"/>
    <lineage>
        <taxon>Bacteria</taxon>
        <taxon>Pseudomonadati</taxon>
        <taxon>Nitrospinota/Tectimicrobiota group</taxon>
        <taxon>Candidatus Tectimicrobiota</taxon>
    </lineage>
</organism>
<dbReference type="SMART" id="SM00327">
    <property type="entry name" value="VWA"/>
    <property type="match status" value="1"/>
</dbReference>
<evidence type="ECO:0000313" key="3">
    <source>
        <dbReference type="Proteomes" id="UP000712673"/>
    </source>
</evidence>
<dbReference type="AlphaFoldDB" id="A0A938B2G5"/>
<dbReference type="Pfam" id="PF00092">
    <property type="entry name" value="VWA"/>
    <property type="match status" value="1"/>
</dbReference>
<dbReference type="InterPro" id="IPR036465">
    <property type="entry name" value="vWFA_dom_sf"/>
</dbReference>